<reference evidence="1 2" key="1">
    <citation type="submission" date="2016-10" db="EMBL/GenBank/DDBJ databases">
        <authorList>
            <person name="de Groot N.N."/>
        </authorList>
    </citation>
    <scope>NUCLEOTIDE SEQUENCE [LARGE SCALE GENOMIC DNA]</scope>
    <source>
        <strain evidence="1 2">CGMCC 1.6133</strain>
    </source>
</reference>
<protein>
    <submittedName>
        <fullName evidence="1">Uncharacterized protein</fullName>
    </submittedName>
</protein>
<dbReference type="AlphaFoldDB" id="A0A1G8NPW9"/>
<proteinExistence type="predicted"/>
<dbReference type="OrthoDB" id="6163844at2"/>
<dbReference type="Proteomes" id="UP000198525">
    <property type="component" value="Unassembled WGS sequence"/>
</dbReference>
<sequence length="112" mass="13117">MQPLSYYYYNVLEGLEKPSDVPLDHLQEGYDILYRHGGRIEIDLLRKAEEGDAKGEPYHWYEALDTEQREKLHKALDDRDPAKILKLMQRNGYSGVLYHHAREHFQEDSGAA</sequence>
<dbReference type="RefSeq" id="WP_089682514.1">
    <property type="nucleotide sequence ID" value="NZ_FNES01000001.1"/>
</dbReference>
<evidence type="ECO:0000313" key="2">
    <source>
        <dbReference type="Proteomes" id="UP000198525"/>
    </source>
</evidence>
<evidence type="ECO:0000313" key="1">
    <source>
        <dbReference type="EMBL" id="SDI82192.1"/>
    </source>
</evidence>
<organism evidence="1 2">
    <name type="scientific">Billgrantia gudaonensis</name>
    <dbReference type="NCBI Taxonomy" id="376427"/>
    <lineage>
        <taxon>Bacteria</taxon>
        <taxon>Pseudomonadati</taxon>
        <taxon>Pseudomonadota</taxon>
        <taxon>Gammaproteobacteria</taxon>
        <taxon>Oceanospirillales</taxon>
        <taxon>Halomonadaceae</taxon>
        <taxon>Billgrantia</taxon>
    </lineage>
</organism>
<keyword evidence="2" id="KW-1185">Reference proteome</keyword>
<gene>
    <name evidence="1" type="ORF">SAMN04487954_101394</name>
</gene>
<name>A0A1G8NPW9_9GAMM</name>
<dbReference type="EMBL" id="FNES01000001">
    <property type="protein sequence ID" value="SDI82192.1"/>
    <property type="molecule type" value="Genomic_DNA"/>
</dbReference>
<accession>A0A1G8NPW9</accession>